<proteinExistence type="predicted"/>
<name>A0A2V2LFZ6_9RHOB</name>
<evidence type="ECO:0000256" key="3">
    <source>
        <dbReference type="ARBA" id="ARBA00023125"/>
    </source>
</evidence>
<dbReference type="InterPro" id="IPR000843">
    <property type="entry name" value="HTH_LacI"/>
</dbReference>
<keyword evidence="3" id="KW-0238">DNA-binding</keyword>
<feature type="domain" description="HTH lacI-type" evidence="6">
    <location>
        <begin position="8"/>
        <end position="61"/>
    </location>
</feature>
<dbReference type="GO" id="GO:0003700">
    <property type="term" value="F:DNA-binding transcription factor activity"/>
    <property type="evidence" value="ECO:0007669"/>
    <property type="project" value="TreeGrafter"/>
</dbReference>
<sequence>MRERQRHSLKDVARKADVSVATVSRYLNGTLDLPARTRARIDGAVASLGYRPNPHARRLSLGRSDTIALVVPDIANPFFARLSAAMERAAAARGQMVTLHATRSCHDREVAVLELAAENLVDGVVFLTHHATGPEIAERLNHFPRAVVLDEDVPGVTAPRLMCDNELGGFLAGRHLYGAGHRKVAYIGGGGELFSTAARLNGLRRGMDGLDATRCYVGEHAARSGRSLARRFLDERDGETAIFVGSDELLLGVLEVFRDAGILVPHDVSLVSFDDVRSLHLFDPPITAVAQPVDTLGRRAVELLLDGAWDDPEFRRTTELLPVHLIDRGSVGPPTGSGQKETGPSPLHSQHGDTS</sequence>
<evidence type="ECO:0000256" key="2">
    <source>
        <dbReference type="ARBA" id="ARBA00023015"/>
    </source>
</evidence>
<protein>
    <submittedName>
        <fullName evidence="7">Transcriptional regulator</fullName>
    </submittedName>
</protein>
<dbReference type="EMBL" id="QGKU01000041">
    <property type="protein sequence ID" value="PWR02117.1"/>
    <property type="molecule type" value="Genomic_DNA"/>
</dbReference>
<keyword evidence="1" id="KW-0678">Repressor</keyword>
<evidence type="ECO:0000256" key="5">
    <source>
        <dbReference type="SAM" id="MobiDB-lite"/>
    </source>
</evidence>
<dbReference type="SUPFAM" id="SSF53822">
    <property type="entry name" value="Periplasmic binding protein-like I"/>
    <property type="match status" value="1"/>
</dbReference>
<dbReference type="PROSITE" id="PS50932">
    <property type="entry name" value="HTH_LACI_2"/>
    <property type="match status" value="1"/>
</dbReference>
<dbReference type="Gene3D" id="3.40.50.2300">
    <property type="match status" value="2"/>
</dbReference>
<dbReference type="InterPro" id="IPR010982">
    <property type="entry name" value="Lambda_DNA-bd_dom_sf"/>
</dbReference>
<evidence type="ECO:0000259" key="6">
    <source>
        <dbReference type="PROSITE" id="PS50932"/>
    </source>
</evidence>
<feature type="region of interest" description="Disordered" evidence="5">
    <location>
        <begin position="325"/>
        <end position="355"/>
    </location>
</feature>
<keyword evidence="4" id="KW-0804">Transcription</keyword>
<reference evidence="7 8" key="1">
    <citation type="submission" date="2018-05" db="EMBL/GenBank/DDBJ databases">
        <title>Rhodobacteraceae gen. nov., sp. nov. isolated from sea water.</title>
        <authorList>
            <person name="Ren Y."/>
        </authorList>
    </citation>
    <scope>NUCLEOTIDE SEQUENCE [LARGE SCALE GENOMIC DNA]</scope>
    <source>
        <strain evidence="7 8">TG-679</strain>
    </source>
</reference>
<dbReference type="PANTHER" id="PTHR30146:SF148">
    <property type="entry name" value="HTH-TYPE TRANSCRIPTIONAL REPRESSOR PURR-RELATED"/>
    <property type="match status" value="1"/>
</dbReference>
<dbReference type="PROSITE" id="PS00356">
    <property type="entry name" value="HTH_LACI_1"/>
    <property type="match status" value="1"/>
</dbReference>
<dbReference type="SMART" id="SM00354">
    <property type="entry name" value="HTH_LACI"/>
    <property type="match status" value="1"/>
</dbReference>
<keyword evidence="2" id="KW-0805">Transcription regulation</keyword>
<dbReference type="Proteomes" id="UP000245680">
    <property type="component" value="Unassembled WGS sequence"/>
</dbReference>
<dbReference type="CDD" id="cd06267">
    <property type="entry name" value="PBP1_LacI_sugar_binding-like"/>
    <property type="match status" value="1"/>
</dbReference>
<dbReference type="Gene3D" id="1.10.260.40">
    <property type="entry name" value="lambda repressor-like DNA-binding domains"/>
    <property type="match status" value="1"/>
</dbReference>
<dbReference type="Pfam" id="PF13377">
    <property type="entry name" value="Peripla_BP_3"/>
    <property type="match status" value="1"/>
</dbReference>
<dbReference type="SUPFAM" id="SSF47413">
    <property type="entry name" value="lambda repressor-like DNA-binding domains"/>
    <property type="match status" value="1"/>
</dbReference>
<dbReference type="InterPro" id="IPR046335">
    <property type="entry name" value="LacI/GalR-like_sensor"/>
</dbReference>
<evidence type="ECO:0000313" key="8">
    <source>
        <dbReference type="Proteomes" id="UP000245680"/>
    </source>
</evidence>
<gene>
    <name evidence="7" type="ORF">DKT77_13410</name>
</gene>
<comment type="caution">
    <text evidence="7">The sequence shown here is derived from an EMBL/GenBank/DDBJ whole genome shotgun (WGS) entry which is preliminary data.</text>
</comment>
<dbReference type="GO" id="GO:0000976">
    <property type="term" value="F:transcription cis-regulatory region binding"/>
    <property type="evidence" value="ECO:0007669"/>
    <property type="project" value="TreeGrafter"/>
</dbReference>
<dbReference type="PANTHER" id="PTHR30146">
    <property type="entry name" value="LACI-RELATED TRANSCRIPTIONAL REPRESSOR"/>
    <property type="match status" value="1"/>
</dbReference>
<evidence type="ECO:0000256" key="1">
    <source>
        <dbReference type="ARBA" id="ARBA00022491"/>
    </source>
</evidence>
<evidence type="ECO:0000313" key="7">
    <source>
        <dbReference type="EMBL" id="PWR02117.1"/>
    </source>
</evidence>
<keyword evidence="8" id="KW-1185">Reference proteome</keyword>
<dbReference type="AlphaFoldDB" id="A0A2V2LFZ6"/>
<accession>A0A2V2LFZ6</accession>
<organism evidence="7 8">
    <name type="scientific">Meridianimarinicoccus roseus</name>
    <dbReference type="NCBI Taxonomy" id="2072018"/>
    <lineage>
        <taxon>Bacteria</taxon>
        <taxon>Pseudomonadati</taxon>
        <taxon>Pseudomonadota</taxon>
        <taxon>Alphaproteobacteria</taxon>
        <taxon>Rhodobacterales</taxon>
        <taxon>Paracoccaceae</taxon>
        <taxon>Meridianimarinicoccus</taxon>
    </lineage>
</organism>
<dbReference type="CDD" id="cd01392">
    <property type="entry name" value="HTH_LacI"/>
    <property type="match status" value="1"/>
</dbReference>
<evidence type="ECO:0000256" key="4">
    <source>
        <dbReference type="ARBA" id="ARBA00023163"/>
    </source>
</evidence>
<dbReference type="Pfam" id="PF00356">
    <property type="entry name" value="LacI"/>
    <property type="match status" value="1"/>
</dbReference>
<dbReference type="OrthoDB" id="8433438at2"/>
<dbReference type="InterPro" id="IPR028082">
    <property type="entry name" value="Peripla_BP_I"/>
</dbReference>